<keyword evidence="9" id="KW-1185">Reference proteome</keyword>
<reference evidence="8 9" key="1">
    <citation type="submission" date="2007-05" db="EMBL/GenBank/DDBJ databases">
        <title>Complete sequence of Geobacter uraniireducens Rf4.</title>
        <authorList>
            <consortium name="US DOE Joint Genome Institute"/>
            <person name="Copeland A."/>
            <person name="Lucas S."/>
            <person name="Lapidus A."/>
            <person name="Barry K."/>
            <person name="Detter J.C."/>
            <person name="Glavina del Rio T."/>
            <person name="Hammon N."/>
            <person name="Israni S."/>
            <person name="Dalin E."/>
            <person name="Tice H."/>
            <person name="Pitluck S."/>
            <person name="Chertkov O."/>
            <person name="Brettin T."/>
            <person name="Bruce D."/>
            <person name="Han C."/>
            <person name="Schmutz J."/>
            <person name="Larimer F."/>
            <person name="Land M."/>
            <person name="Hauser L."/>
            <person name="Kyrpides N."/>
            <person name="Mikhailova N."/>
            <person name="Shelobolina E."/>
            <person name="Aklujkar M."/>
            <person name="Lovley D."/>
            <person name="Richardson P."/>
        </authorList>
    </citation>
    <scope>NUCLEOTIDE SEQUENCE [LARGE SCALE GENOMIC DNA]</scope>
    <source>
        <strain evidence="8 9">Rf4</strain>
    </source>
</reference>
<dbReference type="EC" id="2.6.1.-" evidence="6"/>
<protein>
    <recommendedName>
        <fullName evidence="6">Aminotransferase</fullName>
        <ecNumber evidence="6">2.6.1.-</ecNumber>
    </recommendedName>
</protein>
<gene>
    <name evidence="8" type="ordered locus">Gura_2501</name>
</gene>
<dbReference type="PANTHER" id="PTHR46383:SF1">
    <property type="entry name" value="ASPARTATE AMINOTRANSFERASE"/>
    <property type="match status" value="1"/>
</dbReference>
<keyword evidence="3 6" id="KW-0032">Aminotransferase</keyword>
<dbReference type="STRING" id="351605.Gura_2501"/>
<dbReference type="KEGG" id="gur:Gura_2501"/>
<dbReference type="GO" id="GO:0008483">
    <property type="term" value="F:transaminase activity"/>
    <property type="evidence" value="ECO:0007669"/>
    <property type="project" value="UniProtKB-KW"/>
</dbReference>
<dbReference type="PANTHER" id="PTHR46383">
    <property type="entry name" value="ASPARTATE AMINOTRANSFERASE"/>
    <property type="match status" value="1"/>
</dbReference>
<feature type="domain" description="Aminotransferase class I/classII large" evidence="7">
    <location>
        <begin position="31"/>
        <end position="389"/>
    </location>
</feature>
<dbReference type="SUPFAM" id="SSF53383">
    <property type="entry name" value="PLP-dependent transferases"/>
    <property type="match status" value="1"/>
</dbReference>
<dbReference type="InterPro" id="IPR015421">
    <property type="entry name" value="PyrdxlP-dep_Trfase_major"/>
</dbReference>
<dbReference type="EMBL" id="CP000698">
    <property type="protein sequence ID" value="ABQ26679.1"/>
    <property type="molecule type" value="Genomic_DNA"/>
</dbReference>
<dbReference type="Pfam" id="PF00155">
    <property type="entry name" value="Aminotran_1_2"/>
    <property type="match status" value="1"/>
</dbReference>
<dbReference type="HOGENOM" id="CLU_017584_4_3_7"/>
<evidence type="ECO:0000313" key="9">
    <source>
        <dbReference type="Proteomes" id="UP000006695"/>
    </source>
</evidence>
<dbReference type="FunFam" id="3.40.640.10:FF:000033">
    <property type="entry name" value="Aspartate aminotransferase"/>
    <property type="match status" value="1"/>
</dbReference>
<keyword evidence="4 6" id="KW-0808">Transferase</keyword>
<keyword evidence="5" id="KW-0663">Pyridoxal phosphate</keyword>
<dbReference type="InterPro" id="IPR050596">
    <property type="entry name" value="AspAT/PAT-like"/>
</dbReference>
<evidence type="ECO:0000256" key="5">
    <source>
        <dbReference type="ARBA" id="ARBA00022898"/>
    </source>
</evidence>
<dbReference type="Proteomes" id="UP000006695">
    <property type="component" value="Chromosome"/>
</dbReference>
<evidence type="ECO:0000259" key="7">
    <source>
        <dbReference type="Pfam" id="PF00155"/>
    </source>
</evidence>
<comment type="similarity">
    <text evidence="2 6">Belongs to the class-I pyridoxal-phosphate-dependent aminotransferase family.</text>
</comment>
<evidence type="ECO:0000256" key="1">
    <source>
        <dbReference type="ARBA" id="ARBA00001933"/>
    </source>
</evidence>
<evidence type="ECO:0000313" key="8">
    <source>
        <dbReference type="EMBL" id="ABQ26679.1"/>
    </source>
</evidence>
<dbReference type="AlphaFoldDB" id="A5G4G1"/>
<dbReference type="PRINTS" id="PR00753">
    <property type="entry name" value="ACCSYNTHASE"/>
</dbReference>
<sequence>MKLADRVNKIQPSPTLAIDAKAKALKAQGVDVIGFGAGEPDFDTPANIREAGKKAIDAGFTRYMPVGGADDLKDAIIAKMKKDHGLEYSRDEISVACGAKHTLYNISQALIQEGDEVIIPAPYWVSYPDQVVLAGGTSVFIETGEETAFKITPAQLEKAVTPKTKALILNSPCNPTGTSYTEEELKAIGQVCLKHDFLIISDDIYERLIYDGLKFANIVQVVPELKSRTVVVNGVSKTYAMTGWRIGYACGPKELIGAMTKMQSQSTSNATSIAQKASVEALNGPQEAVAAMKVEFEKRRTYIVERLNAMPGVTCFRSTGAFYVFPNFSAVYGKSFNGKVISNSTDFAAYLLEEAKVALVPGVAFGADKYARLSYAISMENIKKGMDRIEEAIKNLK</sequence>
<dbReference type="InterPro" id="IPR015422">
    <property type="entry name" value="PyrdxlP-dep_Trfase_small"/>
</dbReference>
<evidence type="ECO:0000256" key="6">
    <source>
        <dbReference type="RuleBase" id="RU000481"/>
    </source>
</evidence>
<dbReference type="OrthoDB" id="9804474at2"/>
<dbReference type="Gene3D" id="3.40.640.10">
    <property type="entry name" value="Type I PLP-dependent aspartate aminotransferase-like (Major domain)"/>
    <property type="match status" value="1"/>
</dbReference>
<dbReference type="InterPro" id="IPR015424">
    <property type="entry name" value="PyrdxlP-dep_Trfase"/>
</dbReference>
<comment type="cofactor">
    <cofactor evidence="1 6">
        <name>pyridoxal 5'-phosphate</name>
        <dbReference type="ChEBI" id="CHEBI:597326"/>
    </cofactor>
</comment>
<dbReference type="PROSITE" id="PS00105">
    <property type="entry name" value="AA_TRANSFER_CLASS_1"/>
    <property type="match status" value="1"/>
</dbReference>
<accession>A5G4G1</accession>
<organism evidence="8 9">
    <name type="scientific">Geotalea uraniireducens (strain Rf4)</name>
    <name type="common">Geobacter uraniireducens</name>
    <dbReference type="NCBI Taxonomy" id="351605"/>
    <lineage>
        <taxon>Bacteria</taxon>
        <taxon>Pseudomonadati</taxon>
        <taxon>Thermodesulfobacteriota</taxon>
        <taxon>Desulfuromonadia</taxon>
        <taxon>Geobacterales</taxon>
        <taxon>Geobacteraceae</taxon>
        <taxon>Geotalea</taxon>
    </lineage>
</organism>
<proteinExistence type="inferred from homology"/>
<dbReference type="InterPro" id="IPR004839">
    <property type="entry name" value="Aminotransferase_I/II_large"/>
</dbReference>
<dbReference type="CDD" id="cd00609">
    <property type="entry name" value="AAT_like"/>
    <property type="match status" value="1"/>
</dbReference>
<dbReference type="GO" id="GO:0006520">
    <property type="term" value="P:amino acid metabolic process"/>
    <property type="evidence" value="ECO:0007669"/>
    <property type="project" value="InterPro"/>
</dbReference>
<dbReference type="RefSeq" id="WP_011939366.1">
    <property type="nucleotide sequence ID" value="NC_009483.1"/>
</dbReference>
<evidence type="ECO:0000256" key="2">
    <source>
        <dbReference type="ARBA" id="ARBA00007441"/>
    </source>
</evidence>
<evidence type="ECO:0000256" key="3">
    <source>
        <dbReference type="ARBA" id="ARBA00022576"/>
    </source>
</evidence>
<dbReference type="InterPro" id="IPR004838">
    <property type="entry name" value="NHTrfase_class1_PyrdxlP-BS"/>
</dbReference>
<dbReference type="GO" id="GO:0030170">
    <property type="term" value="F:pyridoxal phosphate binding"/>
    <property type="evidence" value="ECO:0007669"/>
    <property type="project" value="InterPro"/>
</dbReference>
<name>A5G4G1_GEOUR</name>
<dbReference type="Gene3D" id="3.90.1150.10">
    <property type="entry name" value="Aspartate Aminotransferase, domain 1"/>
    <property type="match status" value="1"/>
</dbReference>
<evidence type="ECO:0000256" key="4">
    <source>
        <dbReference type="ARBA" id="ARBA00022679"/>
    </source>
</evidence>